<evidence type="ECO:0000313" key="4">
    <source>
        <dbReference type="Proteomes" id="UP001280581"/>
    </source>
</evidence>
<dbReference type="SUPFAM" id="SSF51735">
    <property type="entry name" value="NAD(P)-binding Rossmann-fold domains"/>
    <property type="match status" value="1"/>
</dbReference>
<reference evidence="3 4" key="1">
    <citation type="submission" date="2021-02" db="EMBL/GenBank/DDBJ databases">
        <title>Genome assembly of Pseudopithomyces chartarum.</title>
        <authorList>
            <person name="Jauregui R."/>
            <person name="Singh J."/>
            <person name="Voisey C."/>
        </authorList>
    </citation>
    <scope>NUCLEOTIDE SEQUENCE [LARGE SCALE GENOMIC DNA]</scope>
    <source>
        <strain evidence="3 4">AGR01</strain>
    </source>
</reference>
<evidence type="ECO:0000313" key="3">
    <source>
        <dbReference type="EMBL" id="KAK3213589.1"/>
    </source>
</evidence>
<dbReference type="EMBL" id="WVTA01000004">
    <property type="protein sequence ID" value="KAK3213589.1"/>
    <property type="molecule type" value="Genomic_DNA"/>
</dbReference>
<comment type="caution">
    <text evidence="3">The sequence shown here is derived from an EMBL/GenBank/DDBJ whole genome shotgun (WGS) entry which is preliminary data.</text>
</comment>
<evidence type="ECO:0000256" key="2">
    <source>
        <dbReference type="ARBA" id="ARBA00023002"/>
    </source>
</evidence>
<gene>
    <name evidence="3" type="ORF">GRF29_28g393416</name>
</gene>
<protein>
    <submittedName>
        <fullName evidence="3">Uncharacterized protein</fullName>
    </submittedName>
</protein>
<name>A0AAN6LZS7_9PLEO</name>
<sequence length="263" mass="29026">MSFPYKHILLIGATSGIGKAMADKLIAEGVHITSVGRRQDRLDAFVSEYGPSKASSVTTDISKLADIPSFAEKTIKQHPTIDAVFLNAGIQRHYNFAEPSKVNLPQFFEEMTTNFTSFVALTHAFLPHLLSASKQTALIYTGTHISLVPASTMPAYSASKAALDSFIQCMREQLRDTNISVVHISPPLVQTELHDHEMGEEVGRKMGVPVTQFVDETWAEMVAGEKDIYVGSIGASTKEQFMEIADKRAEAIERLNKLLRSFH</sequence>
<dbReference type="PRINTS" id="PR00081">
    <property type="entry name" value="GDHRDH"/>
</dbReference>
<accession>A0AAN6LZS7</accession>
<dbReference type="PANTHER" id="PTHR43669">
    <property type="entry name" value="5-KETO-D-GLUCONATE 5-REDUCTASE"/>
    <property type="match status" value="1"/>
</dbReference>
<comment type="similarity">
    <text evidence="1">Belongs to the short-chain dehydrogenases/reductases (SDR) family.</text>
</comment>
<keyword evidence="2" id="KW-0560">Oxidoreductase</keyword>
<dbReference type="Pfam" id="PF00106">
    <property type="entry name" value="adh_short"/>
    <property type="match status" value="1"/>
</dbReference>
<proteinExistence type="inferred from homology"/>
<dbReference type="PANTHER" id="PTHR43669:SF15">
    <property type="entry name" value="OXIDOREDUCTASE, SHORT-CHAIN DEHYDROGENASE_REDUCTASE FAMILY (AFU_ORTHOLOGUE AFUA_1G01330)"/>
    <property type="match status" value="1"/>
</dbReference>
<dbReference type="AlphaFoldDB" id="A0AAN6LZS7"/>
<keyword evidence="4" id="KW-1185">Reference proteome</keyword>
<dbReference type="Proteomes" id="UP001280581">
    <property type="component" value="Unassembled WGS sequence"/>
</dbReference>
<dbReference type="Gene3D" id="3.40.50.720">
    <property type="entry name" value="NAD(P)-binding Rossmann-like Domain"/>
    <property type="match status" value="1"/>
</dbReference>
<dbReference type="GO" id="GO:0016491">
    <property type="term" value="F:oxidoreductase activity"/>
    <property type="evidence" value="ECO:0007669"/>
    <property type="project" value="UniProtKB-KW"/>
</dbReference>
<dbReference type="InterPro" id="IPR036291">
    <property type="entry name" value="NAD(P)-bd_dom_sf"/>
</dbReference>
<dbReference type="InterPro" id="IPR002347">
    <property type="entry name" value="SDR_fam"/>
</dbReference>
<evidence type="ECO:0000256" key="1">
    <source>
        <dbReference type="ARBA" id="ARBA00006484"/>
    </source>
</evidence>
<organism evidence="3 4">
    <name type="scientific">Pseudopithomyces chartarum</name>
    <dbReference type="NCBI Taxonomy" id="1892770"/>
    <lineage>
        <taxon>Eukaryota</taxon>
        <taxon>Fungi</taxon>
        <taxon>Dikarya</taxon>
        <taxon>Ascomycota</taxon>
        <taxon>Pezizomycotina</taxon>
        <taxon>Dothideomycetes</taxon>
        <taxon>Pleosporomycetidae</taxon>
        <taxon>Pleosporales</taxon>
        <taxon>Massarineae</taxon>
        <taxon>Didymosphaeriaceae</taxon>
        <taxon>Pseudopithomyces</taxon>
    </lineage>
</organism>